<dbReference type="InterPro" id="IPR044031">
    <property type="entry name" value="TssC1_N"/>
</dbReference>
<dbReference type="InterPro" id="IPR010269">
    <property type="entry name" value="T6SS_TssC-like"/>
</dbReference>
<keyword evidence="4" id="KW-1185">Reference proteome</keyword>
<dbReference type="NCBIfam" id="TIGR03355">
    <property type="entry name" value="VI_chp_2"/>
    <property type="match status" value="1"/>
</dbReference>
<protein>
    <submittedName>
        <fullName evidence="3">Type VI secretion system contractile sheath large subunit</fullName>
    </submittedName>
</protein>
<name>A0ABY7VLR7_9GAMM</name>
<sequence length="526" mass="59151">MTVDSISFVDDEIFAQAPASAPGPVRAEKLKNKQFLERFLRETDPLKSLLLWLENASEKLTCFDKKHVLPVLLKAIDEIDKQLELQINSILHHPGFQALEAAWRCLAYITGQKSTYDKGQKVKIKLLDCSWQVLSKDINKAIEFEQSEFFKLVYNNEYDMSGGEPFGVIIGNYRIRHSNRAVHDRDKGQSCAWGSGQGVASHDIDVLKDIARCCAAAFAPFITSVQPSFFGADDFSDLAGHSDFSHFFGQDEYLKWHTLRAMDEARFLGLTLPYILMRTPYLADGSRSEGFKFKESIVNAQQDHLWGNAAFAFAGVLIRAFSESGWFGQIRGMVPGEKKKGLVCDLPLCRYETDLYQKSPKPSVNLLVGDRAEKALSDLGFMPLSAVPGSEHLVFYSNASAQKPQQFDSLPASVNAKLSAMLQYILCVSRFAHYLKVLGREKIGSYHSARLCEQELQTWLHQYTTGSDSASDEVRSKYPLHSAKIKVKEMPGKPGHYYSVIQLQPHFQLDQMVSSIKLVTELTPKH</sequence>
<dbReference type="Proteomes" id="UP001215231">
    <property type="component" value="Chromosome"/>
</dbReference>
<reference evidence="3 4" key="1">
    <citation type="journal article" date="2022" name="Mar. Drugs">
        <title>Bioassay-Guided Fractionation Leads to the Detection of Cholic Acid Generated by the Rare Thalassomonas sp.</title>
        <authorList>
            <person name="Pheiffer F."/>
            <person name="Schneider Y.K."/>
            <person name="Hansen E.H."/>
            <person name="Andersen J.H."/>
            <person name="Isaksson J."/>
            <person name="Busche T."/>
            <person name="R C."/>
            <person name="Kalinowski J."/>
            <person name="Zyl L.V."/>
            <person name="Trindade M."/>
        </authorList>
    </citation>
    <scope>NUCLEOTIDE SEQUENCE [LARGE SCALE GENOMIC DNA]</scope>
    <source>
        <strain evidence="3 4">A5K-61T</strain>
    </source>
</reference>
<dbReference type="PANTHER" id="PTHR35565:SF1">
    <property type="entry name" value="TYPE VI SECRETION SYSTEM CONTRACTILE SHEATH LARGE SUBUNIT"/>
    <property type="match status" value="1"/>
</dbReference>
<evidence type="ECO:0000313" key="3">
    <source>
        <dbReference type="EMBL" id="WDE13883.1"/>
    </source>
</evidence>
<dbReference type="EMBL" id="CP059693">
    <property type="protein sequence ID" value="WDE13883.1"/>
    <property type="molecule type" value="Genomic_DNA"/>
</dbReference>
<dbReference type="RefSeq" id="WP_274054333.1">
    <property type="nucleotide sequence ID" value="NZ_CP059693.1"/>
</dbReference>
<proteinExistence type="predicted"/>
<dbReference type="PANTHER" id="PTHR35565">
    <property type="entry name" value="CYTOPLASMIC PROTEIN-RELATED"/>
    <property type="match status" value="1"/>
</dbReference>
<accession>A0ABY7VLR7</accession>
<gene>
    <name evidence="3" type="primary">tssC</name>
    <name evidence="3" type="ORF">H3N35_10820</name>
</gene>
<dbReference type="InterPro" id="IPR044032">
    <property type="entry name" value="TssC1_C"/>
</dbReference>
<feature type="domain" description="TssC1 N-terminal" evidence="1">
    <location>
        <begin position="74"/>
        <end position="402"/>
    </location>
</feature>
<evidence type="ECO:0000313" key="4">
    <source>
        <dbReference type="Proteomes" id="UP001215231"/>
    </source>
</evidence>
<dbReference type="Pfam" id="PF18945">
    <property type="entry name" value="VipB_2"/>
    <property type="match status" value="1"/>
</dbReference>
<dbReference type="Pfam" id="PF05943">
    <property type="entry name" value="VipB"/>
    <property type="match status" value="1"/>
</dbReference>
<organism evidence="3 4">
    <name type="scientific">Thalassomonas haliotis</name>
    <dbReference type="NCBI Taxonomy" id="485448"/>
    <lineage>
        <taxon>Bacteria</taxon>
        <taxon>Pseudomonadati</taxon>
        <taxon>Pseudomonadota</taxon>
        <taxon>Gammaproteobacteria</taxon>
        <taxon>Alteromonadales</taxon>
        <taxon>Colwelliaceae</taxon>
        <taxon>Thalassomonas</taxon>
    </lineage>
</organism>
<evidence type="ECO:0000259" key="2">
    <source>
        <dbReference type="Pfam" id="PF18945"/>
    </source>
</evidence>
<evidence type="ECO:0000259" key="1">
    <source>
        <dbReference type="Pfam" id="PF05943"/>
    </source>
</evidence>
<feature type="domain" description="TssC1 C-terminal" evidence="2">
    <location>
        <begin position="412"/>
        <end position="522"/>
    </location>
</feature>